<sequence length="126" mass="13765">MAWLSVSGGARGAGMWDGRILPHRGEQPAPNARRMRGPPDRPRAVARKRQAAAEAAHIGARRHPYGQIRGFQAFIHLRGRGHIWRGRRTSNESRRMTPGGPRPAAASGAATRARRGPRASSPAAWR</sequence>
<organism evidence="2 3">
    <name type="scientific">Burkholderia stagnalis</name>
    <dbReference type="NCBI Taxonomy" id="1503054"/>
    <lineage>
        <taxon>Bacteria</taxon>
        <taxon>Pseudomonadati</taxon>
        <taxon>Pseudomonadota</taxon>
        <taxon>Betaproteobacteria</taxon>
        <taxon>Burkholderiales</taxon>
        <taxon>Burkholderiaceae</taxon>
        <taxon>Burkholderia</taxon>
        <taxon>Burkholderia cepacia complex</taxon>
    </lineage>
</organism>
<feature type="region of interest" description="Disordered" evidence="1">
    <location>
        <begin position="14"/>
        <end position="59"/>
    </location>
</feature>
<dbReference type="AlphaFoldDB" id="A0A6L3MV52"/>
<feature type="compositionally biased region" description="Low complexity" evidence="1">
    <location>
        <begin position="97"/>
        <end position="111"/>
    </location>
</feature>
<dbReference type="EMBL" id="VZOK01000027">
    <property type="protein sequence ID" value="KAB0636500.1"/>
    <property type="molecule type" value="Genomic_DNA"/>
</dbReference>
<feature type="non-terminal residue" evidence="2">
    <location>
        <position position="126"/>
    </location>
</feature>
<evidence type="ECO:0000256" key="1">
    <source>
        <dbReference type="SAM" id="MobiDB-lite"/>
    </source>
</evidence>
<feature type="region of interest" description="Disordered" evidence="1">
    <location>
        <begin position="85"/>
        <end position="126"/>
    </location>
</feature>
<proteinExistence type="predicted"/>
<gene>
    <name evidence="2" type="ORF">F7R25_19050</name>
</gene>
<evidence type="ECO:0000313" key="3">
    <source>
        <dbReference type="Proteomes" id="UP000473470"/>
    </source>
</evidence>
<comment type="caution">
    <text evidence="2">The sequence shown here is derived from an EMBL/GenBank/DDBJ whole genome shotgun (WGS) entry which is preliminary data.</text>
</comment>
<evidence type="ECO:0000313" key="2">
    <source>
        <dbReference type="EMBL" id="KAB0636500.1"/>
    </source>
</evidence>
<dbReference type="Proteomes" id="UP000473470">
    <property type="component" value="Unassembled WGS sequence"/>
</dbReference>
<reference evidence="2 3" key="1">
    <citation type="submission" date="2019-09" db="EMBL/GenBank/DDBJ databases">
        <title>Draft genome sequences of 48 bacterial type strains from the CCUG.</title>
        <authorList>
            <person name="Tunovic T."/>
            <person name="Pineiro-Iglesias B."/>
            <person name="Unosson C."/>
            <person name="Inganas E."/>
            <person name="Ohlen M."/>
            <person name="Cardew S."/>
            <person name="Jensie-Markopoulos S."/>
            <person name="Salva-Serra F."/>
            <person name="Jaen-Luchoro D."/>
            <person name="Karlsson R."/>
            <person name="Svensson-Stadler L."/>
            <person name="Chun J."/>
            <person name="Moore E."/>
        </authorList>
    </citation>
    <scope>NUCLEOTIDE SEQUENCE [LARGE SCALE GENOMIC DNA]</scope>
    <source>
        <strain evidence="2 3">CCUG 65686</strain>
    </source>
</reference>
<protein>
    <submittedName>
        <fullName evidence="2">Uncharacterized protein</fullName>
    </submittedName>
</protein>
<name>A0A6L3MV52_9BURK</name>
<accession>A0A6L3MV52</accession>